<gene>
    <name evidence="2" type="ORF">CLV38_10617</name>
</gene>
<evidence type="ECO:0000313" key="3">
    <source>
        <dbReference type="Proteomes" id="UP000238205"/>
    </source>
</evidence>
<organism evidence="2 3">
    <name type="scientific">Alkalibacterium olivapovliticus</name>
    <dbReference type="NCBI Taxonomy" id="99907"/>
    <lineage>
        <taxon>Bacteria</taxon>
        <taxon>Bacillati</taxon>
        <taxon>Bacillota</taxon>
        <taxon>Bacilli</taxon>
        <taxon>Lactobacillales</taxon>
        <taxon>Carnobacteriaceae</taxon>
        <taxon>Alkalibacterium</taxon>
    </lineage>
</organism>
<dbReference type="InterPro" id="IPR030395">
    <property type="entry name" value="GP_PDE_dom"/>
</dbReference>
<dbReference type="Gene3D" id="3.20.20.190">
    <property type="entry name" value="Phosphatidylinositol (PI) phosphodiesterase"/>
    <property type="match status" value="1"/>
</dbReference>
<dbReference type="GO" id="GO:0008081">
    <property type="term" value="F:phosphoric diester hydrolase activity"/>
    <property type="evidence" value="ECO:0007669"/>
    <property type="project" value="InterPro"/>
</dbReference>
<comment type="caution">
    <text evidence="2">The sequence shown here is derived from an EMBL/GenBank/DDBJ whole genome shotgun (WGS) entry which is preliminary data.</text>
</comment>
<reference evidence="2 3" key="1">
    <citation type="submission" date="2018-03" db="EMBL/GenBank/DDBJ databases">
        <title>Genomic Encyclopedia of Archaeal and Bacterial Type Strains, Phase II (KMG-II): from individual species to whole genera.</title>
        <authorList>
            <person name="Goeker M."/>
        </authorList>
    </citation>
    <scope>NUCLEOTIDE SEQUENCE [LARGE SCALE GENOMIC DNA]</scope>
    <source>
        <strain evidence="2 3">DSM 13175</strain>
    </source>
</reference>
<keyword evidence="3" id="KW-1185">Reference proteome</keyword>
<dbReference type="PANTHER" id="PTHR46211:SF7">
    <property type="entry name" value="GLYCEROPHOSPHODIESTER PHOSPHODIESTERASE"/>
    <property type="match status" value="1"/>
</dbReference>
<proteinExistence type="predicted"/>
<feature type="domain" description="GP-PDE" evidence="1">
    <location>
        <begin position="34"/>
        <end position="285"/>
    </location>
</feature>
<dbReference type="Proteomes" id="UP000238205">
    <property type="component" value="Unassembled WGS sequence"/>
</dbReference>
<dbReference type="PANTHER" id="PTHR46211">
    <property type="entry name" value="GLYCEROPHOSPHORYL DIESTER PHOSPHODIESTERASE"/>
    <property type="match status" value="1"/>
</dbReference>
<sequence>MSIKRKGRLFGVFVLLTLSLKWTPFDQPTLPADFLLIAHRGASAYAPEHTLPSYQLAYDLEADYIEIDLQQTQDDVLVAFHDETIERTTNGTGAVSDYTYEELKALDAGSWFNEAFPEQKQFQEEGIVRLEDIVDEFGKEVKYYIETKQPFTDGQLEGQLVQLLEEYGLLENVAVTRQVILQSFSEESLLTLHGLDPDIPLIHLYHFKKEPAELSADEFDRLASYASGIGVNQSALTRAFGDQAAEWELDLHVYTINTYSEAIDAYKKGADGVFTDNLLEFIDPLDNEL</sequence>
<evidence type="ECO:0000259" key="1">
    <source>
        <dbReference type="PROSITE" id="PS51704"/>
    </source>
</evidence>
<dbReference type="InterPro" id="IPR017946">
    <property type="entry name" value="PLC-like_Pdiesterase_TIM-brl"/>
</dbReference>
<dbReference type="Pfam" id="PF03009">
    <property type="entry name" value="GDPD"/>
    <property type="match status" value="1"/>
</dbReference>
<dbReference type="AlphaFoldDB" id="A0A2T0W8T8"/>
<dbReference type="RefSeq" id="WP_170068810.1">
    <property type="nucleotide sequence ID" value="NZ_PVTO01000006.1"/>
</dbReference>
<dbReference type="EMBL" id="PVTO01000006">
    <property type="protein sequence ID" value="PRY83113.1"/>
    <property type="molecule type" value="Genomic_DNA"/>
</dbReference>
<dbReference type="PROSITE" id="PS51704">
    <property type="entry name" value="GP_PDE"/>
    <property type="match status" value="1"/>
</dbReference>
<name>A0A2T0W8T8_9LACT</name>
<dbReference type="GO" id="GO:0006629">
    <property type="term" value="P:lipid metabolic process"/>
    <property type="evidence" value="ECO:0007669"/>
    <property type="project" value="InterPro"/>
</dbReference>
<accession>A0A2T0W8T8</accession>
<evidence type="ECO:0000313" key="2">
    <source>
        <dbReference type="EMBL" id="PRY83113.1"/>
    </source>
</evidence>
<dbReference type="SUPFAM" id="SSF51695">
    <property type="entry name" value="PLC-like phosphodiesterases"/>
    <property type="match status" value="1"/>
</dbReference>
<protein>
    <submittedName>
        <fullName evidence="2">Glycerophosphoryl diester phosphodiesterase</fullName>
    </submittedName>
</protein>